<evidence type="ECO:0000256" key="6">
    <source>
        <dbReference type="SAM" id="MobiDB-lite"/>
    </source>
</evidence>
<keyword evidence="3 7" id="KW-0812">Transmembrane</keyword>
<evidence type="ECO:0000313" key="9">
    <source>
        <dbReference type="Proteomes" id="UP000794436"/>
    </source>
</evidence>
<dbReference type="Proteomes" id="UP000794436">
    <property type="component" value="Unassembled WGS sequence"/>
</dbReference>
<evidence type="ECO:0000256" key="5">
    <source>
        <dbReference type="ARBA" id="ARBA00023136"/>
    </source>
</evidence>
<evidence type="ECO:0000256" key="2">
    <source>
        <dbReference type="ARBA" id="ARBA00009066"/>
    </source>
</evidence>
<comment type="similarity">
    <text evidence="2">Belongs to the Asterix family.</text>
</comment>
<feature type="transmembrane region" description="Helical" evidence="7">
    <location>
        <begin position="53"/>
        <end position="72"/>
    </location>
</feature>
<evidence type="ECO:0000256" key="1">
    <source>
        <dbReference type="ARBA" id="ARBA00004370"/>
    </source>
</evidence>
<organism evidence="8 9">
    <name type="scientific">Pythium oligandrum</name>
    <name type="common">Mycoparasitic fungus</name>
    <dbReference type="NCBI Taxonomy" id="41045"/>
    <lineage>
        <taxon>Eukaryota</taxon>
        <taxon>Sar</taxon>
        <taxon>Stramenopiles</taxon>
        <taxon>Oomycota</taxon>
        <taxon>Peronosporomycetes</taxon>
        <taxon>Pythiales</taxon>
        <taxon>Pythiaceae</taxon>
        <taxon>Pythium</taxon>
    </lineage>
</organism>
<protein>
    <submittedName>
        <fullName evidence="8">Uncharacterized protein</fullName>
    </submittedName>
</protein>
<proteinExistence type="inferred from homology"/>
<dbReference type="EMBL" id="SPLM01000144">
    <property type="protein sequence ID" value="TMW57344.1"/>
    <property type="molecule type" value="Genomic_DNA"/>
</dbReference>
<keyword evidence="4 7" id="KW-1133">Transmembrane helix</keyword>
<keyword evidence="9" id="KW-1185">Reference proteome</keyword>
<name>A0A8K1FDW6_PYTOL</name>
<comment type="caution">
    <text evidence="8">The sequence shown here is derived from an EMBL/GenBank/DDBJ whole genome shotgun (WGS) entry which is preliminary data.</text>
</comment>
<comment type="subcellular location">
    <subcellularLocation>
        <location evidence="1">Membrane</location>
    </subcellularLocation>
</comment>
<evidence type="ECO:0000256" key="3">
    <source>
        <dbReference type="ARBA" id="ARBA00022692"/>
    </source>
</evidence>
<dbReference type="OrthoDB" id="107126at2759"/>
<dbReference type="AlphaFoldDB" id="A0A8K1FDW6"/>
<dbReference type="PANTHER" id="PTHR13193:SF0">
    <property type="entry name" value="PAT COMPLEX SUBUNIT ASTERIX"/>
    <property type="match status" value="1"/>
</dbReference>
<gene>
    <name evidence="8" type="ORF">Poli38472_003269</name>
</gene>
<evidence type="ECO:0000256" key="7">
    <source>
        <dbReference type="SAM" id="Phobius"/>
    </source>
</evidence>
<dbReference type="PANTHER" id="PTHR13193">
    <property type="entry name" value="CGI-140"/>
    <property type="match status" value="1"/>
</dbReference>
<dbReference type="GO" id="GO:0045048">
    <property type="term" value="P:protein insertion into ER membrane"/>
    <property type="evidence" value="ECO:0007669"/>
    <property type="project" value="InterPro"/>
</dbReference>
<dbReference type="InterPro" id="IPR005351">
    <property type="entry name" value="ASTER"/>
</dbReference>
<reference evidence="8" key="1">
    <citation type="submission" date="2019-03" db="EMBL/GenBank/DDBJ databases">
        <title>Long read genome sequence of the mycoparasitic Pythium oligandrum ATCC 38472 isolated from sugarbeet rhizosphere.</title>
        <authorList>
            <person name="Gaulin E."/>
        </authorList>
    </citation>
    <scope>NUCLEOTIDE SEQUENCE</scope>
    <source>
        <strain evidence="8">ATCC 38472_TT</strain>
    </source>
</reference>
<dbReference type="GO" id="GO:0044183">
    <property type="term" value="F:protein folding chaperone"/>
    <property type="evidence" value="ECO:0007669"/>
    <property type="project" value="InterPro"/>
</dbReference>
<dbReference type="GO" id="GO:0005789">
    <property type="term" value="C:endoplasmic reticulum membrane"/>
    <property type="evidence" value="ECO:0007669"/>
    <property type="project" value="InterPro"/>
</dbReference>
<keyword evidence="5 7" id="KW-0472">Membrane</keyword>
<accession>A0A8K1FDW6</accession>
<evidence type="ECO:0000313" key="8">
    <source>
        <dbReference type="EMBL" id="TMW57344.1"/>
    </source>
</evidence>
<feature type="region of interest" description="Disordered" evidence="6">
    <location>
        <begin position="99"/>
        <end position="120"/>
    </location>
</feature>
<sequence length="120" mass="13071">MSSAQGDPRRPRELHSFVRETTDMASRSRSDFYSSISLYCGIAAFILKWKWAAWTSFIFCGASFVTISHMDADVKNLSWSIMTATSAIVTCYANAYATSAATTSSTPTPADSAPAFDLTD</sequence>
<evidence type="ECO:0000256" key="4">
    <source>
        <dbReference type="ARBA" id="ARBA00022989"/>
    </source>
</evidence>
<dbReference type="Pfam" id="PF03669">
    <property type="entry name" value="ASTER"/>
    <property type="match status" value="1"/>
</dbReference>